<dbReference type="InterPro" id="IPR001387">
    <property type="entry name" value="Cro/C1-type_HTH"/>
</dbReference>
<sequence length="127" mass="14286">MAEFSYEIHVSPGNVGDWESEKRSSTPGTKALVAIAEAYNVSLDWLLLGKDGPFTKPSKEEMMIGEEEEKDVQLQKQQLNYSFETEHQITSLELDHLLSIARELSDTDIHLLSQLAARIKDLSASKH</sequence>
<dbReference type="EMBL" id="JAELUP010000006">
    <property type="protein sequence ID" value="MBJ6360301.1"/>
    <property type="molecule type" value="Genomic_DNA"/>
</dbReference>
<evidence type="ECO:0000313" key="3">
    <source>
        <dbReference type="Proteomes" id="UP000640274"/>
    </source>
</evidence>
<feature type="domain" description="HTH cro/C1-type" evidence="1">
    <location>
        <begin position="1"/>
        <end position="46"/>
    </location>
</feature>
<protein>
    <submittedName>
        <fullName evidence="2">Helix-turn-helix transcriptional regulator</fullName>
    </submittedName>
</protein>
<dbReference type="PROSITE" id="PS50943">
    <property type="entry name" value="HTH_CROC1"/>
    <property type="match status" value="1"/>
</dbReference>
<evidence type="ECO:0000313" key="2">
    <source>
        <dbReference type="EMBL" id="MBJ6360301.1"/>
    </source>
</evidence>
<dbReference type="InterPro" id="IPR010744">
    <property type="entry name" value="Phage_CI_N"/>
</dbReference>
<proteinExistence type="predicted"/>
<reference evidence="2" key="1">
    <citation type="submission" date="2020-12" db="EMBL/GenBank/DDBJ databases">
        <authorList>
            <person name="Huq M.A."/>
        </authorList>
    </citation>
    <scope>NUCLEOTIDE SEQUENCE</scope>
    <source>
        <strain evidence="2">MAHUQ-46</strain>
    </source>
</reference>
<gene>
    <name evidence="2" type="ORF">JFN88_03060</name>
</gene>
<name>A0A934IVY6_9BACL</name>
<dbReference type="Gene3D" id="1.10.260.40">
    <property type="entry name" value="lambda repressor-like DNA-binding domains"/>
    <property type="match status" value="1"/>
</dbReference>
<keyword evidence="3" id="KW-1185">Reference proteome</keyword>
<dbReference type="AlphaFoldDB" id="A0A934IVY6"/>
<dbReference type="GO" id="GO:0045892">
    <property type="term" value="P:negative regulation of DNA-templated transcription"/>
    <property type="evidence" value="ECO:0007669"/>
    <property type="project" value="InterPro"/>
</dbReference>
<dbReference type="Proteomes" id="UP000640274">
    <property type="component" value="Unassembled WGS sequence"/>
</dbReference>
<comment type="caution">
    <text evidence="2">The sequence shown here is derived from an EMBL/GenBank/DDBJ whole genome shotgun (WGS) entry which is preliminary data.</text>
</comment>
<dbReference type="SUPFAM" id="SSF47413">
    <property type="entry name" value="lambda repressor-like DNA-binding domains"/>
    <property type="match status" value="1"/>
</dbReference>
<evidence type="ECO:0000259" key="1">
    <source>
        <dbReference type="PROSITE" id="PS50943"/>
    </source>
</evidence>
<dbReference type="Pfam" id="PF07022">
    <property type="entry name" value="Phage_CI_repr"/>
    <property type="match status" value="1"/>
</dbReference>
<accession>A0A934IVY6</accession>
<dbReference type="InterPro" id="IPR010982">
    <property type="entry name" value="Lambda_DNA-bd_dom_sf"/>
</dbReference>
<organism evidence="2 3">
    <name type="scientific">Paenibacillus roseus</name>
    <dbReference type="NCBI Taxonomy" id="2798579"/>
    <lineage>
        <taxon>Bacteria</taxon>
        <taxon>Bacillati</taxon>
        <taxon>Bacillota</taxon>
        <taxon>Bacilli</taxon>
        <taxon>Bacillales</taxon>
        <taxon>Paenibacillaceae</taxon>
        <taxon>Paenibacillus</taxon>
    </lineage>
</organism>
<dbReference type="CDD" id="cd00093">
    <property type="entry name" value="HTH_XRE"/>
    <property type="match status" value="1"/>
</dbReference>
<dbReference type="GO" id="GO:0003677">
    <property type="term" value="F:DNA binding"/>
    <property type="evidence" value="ECO:0007669"/>
    <property type="project" value="InterPro"/>
</dbReference>